<evidence type="ECO:0000259" key="5">
    <source>
        <dbReference type="PROSITE" id="PS51194"/>
    </source>
</evidence>
<dbReference type="Gene3D" id="3.30.70.370">
    <property type="match status" value="1"/>
</dbReference>
<dbReference type="Gene3D" id="1.20.1060.10">
    <property type="entry name" value="Taq DNA Polymerase, Chain T, domain 4"/>
    <property type="match status" value="1"/>
</dbReference>
<keyword evidence="1" id="KW-0547">Nucleotide-binding</keyword>
<evidence type="ECO:0000313" key="6">
    <source>
        <dbReference type="EMBL" id="CAI9944183.1"/>
    </source>
</evidence>
<reference evidence="6" key="1">
    <citation type="submission" date="2023-06" db="EMBL/GenBank/DDBJ databases">
        <authorList>
            <person name="Kurt Z."/>
        </authorList>
    </citation>
    <scope>NUCLEOTIDE SEQUENCE</scope>
</reference>
<dbReference type="InterPro" id="IPR002298">
    <property type="entry name" value="DNA_polymerase_A"/>
</dbReference>
<dbReference type="Gene3D" id="1.10.150.20">
    <property type="entry name" value="5' to 3' exonuclease, C-terminal subdomain"/>
    <property type="match status" value="1"/>
</dbReference>
<keyword evidence="8" id="KW-1185">Reference proteome</keyword>
<dbReference type="EMBL" id="CAXDID020000083">
    <property type="protein sequence ID" value="CAL6019713.1"/>
    <property type="molecule type" value="Genomic_DNA"/>
</dbReference>
<accession>A0AA86PSP0</accession>
<dbReference type="GO" id="GO:0006261">
    <property type="term" value="P:DNA-templated DNA replication"/>
    <property type="evidence" value="ECO:0007669"/>
    <property type="project" value="InterPro"/>
</dbReference>
<dbReference type="InterPro" id="IPR043502">
    <property type="entry name" value="DNA/RNA_pol_sf"/>
</dbReference>
<reference evidence="7 8" key="2">
    <citation type="submission" date="2024-07" db="EMBL/GenBank/DDBJ databases">
        <authorList>
            <person name="Akdeniz Z."/>
        </authorList>
    </citation>
    <scope>NUCLEOTIDE SEQUENCE [LARGE SCALE GENOMIC DNA]</scope>
</reference>
<dbReference type="Pfam" id="PF00476">
    <property type="entry name" value="DNA_pol_A"/>
    <property type="match status" value="1"/>
</dbReference>
<comment type="caution">
    <text evidence="6">The sequence shown here is derived from an EMBL/GenBank/DDBJ whole genome shotgun (WGS) entry which is preliminary data.</text>
</comment>
<evidence type="ECO:0000256" key="3">
    <source>
        <dbReference type="SAM" id="MobiDB-lite"/>
    </source>
</evidence>
<dbReference type="GO" id="GO:0003677">
    <property type="term" value="F:DNA binding"/>
    <property type="evidence" value="ECO:0007669"/>
    <property type="project" value="InterPro"/>
</dbReference>
<dbReference type="SUPFAM" id="SSF56672">
    <property type="entry name" value="DNA/RNA polymerases"/>
    <property type="match status" value="1"/>
</dbReference>
<dbReference type="GO" id="GO:0006302">
    <property type="term" value="P:double-strand break repair"/>
    <property type="evidence" value="ECO:0007669"/>
    <property type="project" value="TreeGrafter"/>
</dbReference>
<dbReference type="PANTHER" id="PTHR10133:SF62">
    <property type="entry name" value="DNA POLYMERASE THETA"/>
    <property type="match status" value="1"/>
</dbReference>
<dbReference type="GO" id="GO:0004386">
    <property type="term" value="F:helicase activity"/>
    <property type="evidence" value="ECO:0007669"/>
    <property type="project" value="UniProtKB-KW"/>
</dbReference>
<keyword evidence="6" id="KW-0347">Helicase</keyword>
<dbReference type="PROSITE" id="PS51194">
    <property type="entry name" value="HELICASE_CTER"/>
    <property type="match status" value="1"/>
</dbReference>
<protein>
    <submittedName>
        <fullName evidence="6">DNA helicase</fullName>
    </submittedName>
    <submittedName>
        <fullName evidence="7">DNA_helicase</fullName>
    </submittedName>
</protein>
<dbReference type="GO" id="GO:0005524">
    <property type="term" value="F:ATP binding"/>
    <property type="evidence" value="ECO:0007669"/>
    <property type="project" value="UniProtKB-KW"/>
</dbReference>
<dbReference type="InterPro" id="IPR001098">
    <property type="entry name" value="DNA-dir_DNA_pol_A_palm_dom"/>
</dbReference>
<feature type="region of interest" description="Disordered" evidence="3">
    <location>
        <begin position="1"/>
        <end position="36"/>
    </location>
</feature>
<dbReference type="InterPro" id="IPR011545">
    <property type="entry name" value="DEAD/DEAH_box_helicase_dom"/>
</dbReference>
<dbReference type="Pfam" id="PF00271">
    <property type="entry name" value="Helicase_C"/>
    <property type="match status" value="1"/>
</dbReference>
<feature type="domain" description="Helicase ATP-binding" evidence="4">
    <location>
        <begin position="146"/>
        <end position="311"/>
    </location>
</feature>
<dbReference type="Pfam" id="PF00270">
    <property type="entry name" value="DEAD"/>
    <property type="match status" value="1"/>
</dbReference>
<dbReference type="SUPFAM" id="SSF52540">
    <property type="entry name" value="P-loop containing nucleoside triphosphate hydrolases"/>
    <property type="match status" value="1"/>
</dbReference>
<dbReference type="InterPro" id="IPR014001">
    <property type="entry name" value="Helicase_ATP-bd"/>
</dbReference>
<keyword evidence="2" id="KW-0067">ATP-binding</keyword>
<dbReference type="PROSITE" id="PS51192">
    <property type="entry name" value="HELICASE_ATP_BIND_1"/>
    <property type="match status" value="1"/>
</dbReference>
<name>A0AA86PSP0_9EUKA</name>
<dbReference type="PRINTS" id="PR00868">
    <property type="entry name" value="DNAPOLI"/>
</dbReference>
<dbReference type="Gene3D" id="3.40.50.300">
    <property type="entry name" value="P-loop containing nucleotide triphosphate hydrolases"/>
    <property type="match status" value="2"/>
</dbReference>
<dbReference type="InterPro" id="IPR027417">
    <property type="entry name" value="P-loop_NTPase"/>
</dbReference>
<evidence type="ECO:0000256" key="1">
    <source>
        <dbReference type="ARBA" id="ARBA00022741"/>
    </source>
</evidence>
<evidence type="ECO:0000259" key="4">
    <source>
        <dbReference type="PROSITE" id="PS51192"/>
    </source>
</evidence>
<organism evidence="6">
    <name type="scientific">Hexamita inflata</name>
    <dbReference type="NCBI Taxonomy" id="28002"/>
    <lineage>
        <taxon>Eukaryota</taxon>
        <taxon>Metamonada</taxon>
        <taxon>Diplomonadida</taxon>
        <taxon>Hexamitidae</taxon>
        <taxon>Hexamitinae</taxon>
        <taxon>Hexamita</taxon>
    </lineage>
</organism>
<dbReference type="SMART" id="SM00490">
    <property type="entry name" value="HELICc"/>
    <property type="match status" value="1"/>
</dbReference>
<dbReference type="SMART" id="SM00487">
    <property type="entry name" value="DEXDc"/>
    <property type="match status" value="1"/>
</dbReference>
<evidence type="ECO:0000313" key="7">
    <source>
        <dbReference type="EMBL" id="CAL6019713.1"/>
    </source>
</evidence>
<dbReference type="Proteomes" id="UP001642409">
    <property type="component" value="Unassembled WGS sequence"/>
</dbReference>
<dbReference type="InterPro" id="IPR001650">
    <property type="entry name" value="Helicase_C-like"/>
</dbReference>
<gene>
    <name evidence="7" type="ORF">HINF_LOCUS27084</name>
    <name evidence="6" type="ORF">HINF_LOCUS31828</name>
</gene>
<dbReference type="PANTHER" id="PTHR10133">
    <property type="entry name" value="DNA POLYMERASE I"/>
    <property type="match status" value="1"/>
</dbReference>
<proteinExistence type="predicted"/>
<sequence length="1477" mass="172570">MLHFSDESSPPSPVPRKIQFKEFSSIQDRTPKPKENPLFLTAKEHFGFKNRTSSIQRSDSNIQANEPVVSCQKQVQQLNVLSGISSATDKVQSALSLVSEVQQVQQTRIYQQLSKFCINPRVIENIHNILGIHELYEWQENALNKYFDMDESSNFLISAQTATGKSIVGDIIVMKLLCEQDVEVIYVEPLVATAQQRYNEIIQICDGTGLQVSAKFRQTKKNYADINYDIHVCVIEKALQIINNYDEESKLKLVILDEIHYCCQADYRGALYELFASKCLKNDIKIVSFSATIPNIELFTKWLKAELFIHNTRDIQLDIEGVLIQGNIITNNKGEQKEFKKQTAIALFKQVERELQKYDAAFKDMDRLQKAYSPDFLSAILPNNLETKDSILFFCQSQIQCEVLAVYQALRIKTHQSQKNNLSLLSETSYNSQLTQYVQENLDQQKSSLDNRLAFCLQYGCAFHHGGLSKEQRDQIEFLYKQKQILFIFATSTLSQGVNLPVKYCYIFLHYIPQNITLMLLNQMAGRAGRYKEIIGAKCQIILPESAFKANYYYIGLEISSKTIQELLQTILRKLINREYSFTSSLGSSTETQQQILLNCFEQNRYHTVEQINSALEYSLQYQLDQHNQKQMTETGLKQLVERNIITIDQQKYSLTKLGIAIKNSMLRIDDAITTINVLQNQSKDMRLDSDLGLILILIGNTIAESLKITEIEISQMINYLEMYQLETAVIEIVKNQTNIQISVQSFISSYLTKSQDQIFKQVFISLTIYFQMNFSQRIENWDFLQREINYLEFVIQQAQRISSICRYLNWRYLAVIFEEFIQYNQQTQISSEILQIIPIFNQNEINILHKDDIINLSQLQMRFQCSDDLFLYFKNRLQHSLIIQDQNMINEYLKDRAVTLFKYINVEQCNYVPAIKICQQYLDNTTCIKYGIILLEQQQIIFLINDQIIELNNYNSSEYHIDVFIYYQEEILQQLQYNSFPLISIYTILWYQNVNKTATKYYSLQYLYKYLHLDKVDFVNVKERATTIFQAATKLLLNQPKQHINLMLKLEIPFCAVLNFMQDQTINIDQNKCEDIIQQLTTYMKCIQETVDKIKITNINNPREVFDLVFNHLQIPNQLSTSKRTKSHMSTAKIILYQIINRHPIIKLIMCFRSAQKLYETVYQLNCRASQTQSRTQSFEFHSKISLTQTSTGRITYIDPPVQLMANPKYYIIDDLLKQMSVNVLEQKQLCDIFEDFSGESKLYNCFKISPRNCVIPHSNYIFLKIDYCQYELRILSHFSECKQMTNIFNDPKIDFFTELSKQLQSPRDLIKRCCYAYLYGATSYQVSYMSNIALNQVQHITQKLDEYLPELLIFKQKIQNHLENHQQVESIFGRRRIITQGNSKIQELREAAVRAGVNTICQASAADLCKLAMIRVFARFPKDVLKPIIQMHDEVIYELNKQYLEIVPKVIEEMESVQEFLNVKLKCKSTLTEMW</sequence>
<keyword evidence="6" id="KW-0378">Hydrolase</keyword>
<dbReference type="GO" id="GO:0003887">
    <property type="term" value="F:DNA-directed DNA polymerase activity"/>
    <property type="evidence" value="ECO:0007669"/>
    <property type="project" value="InterPro"/>
</dbReference>
<dbReference type="EMBL" id="CATOUU010000721">
    <property type="protein sequence ID" value="CAI9944183.1"/>
    <property type="molecule type" value="Genomic_DNA"/>
</dbReference>
<feature type="domain" description="Helicase C-terminal" evidence="5">
    <location>
        <begin position="372"/>
        <end position="576"/>
    </location>
</feature>
<evidence type="ECO:0000313" key="8">
    <source>
        <dbReference type="Proteomes" id="UP001642409"/>
    </source>
</evidence>
<dbReference type="SMART" id="SM00482">
    <property type="entry name" value="POLAc"/>
    <property type="match status" value="1"/>
</dbReference>
<evidence type="ECO:0000256" key="2">
    <source>
        <dbReference type="ARBA" id="ARBA00022840"/>
    </source>
</evidence>